<reference evidence="1" key="1">
    <citation type="submission" date="2018-04" db="EMBL/GenBank/DDBJ databases">
        <title>Whole genome sequencing of Hypsizygus marmoreus.</title>
        <authorList>
            <person name="Choi I.-G."/>
            <person name="Min B."/>
            <person name="Kim J.-G."/>
            <person name="Kim S."/>
            <person name="Oh Y.-L."/>
            <person name="Kong W.-S."/>
            <person name="Park H."/>
            <person name="Jeong J."/>
            <person name="Song E.-S."/>
        </authorList>
    </citation>
    <scope>NUCLEOTIDE SEQUENCE [LARGE SCALE GENOMIC DNA]</scope>
    <source>
        <strain evidence="1">51987-8</strain>
    </source>
</reference>
<gene>
    <name evidence="1" type="ORF">Hypma_011302</name>
</gene>
<comment type="caution">
    <text evidence="1">The sequence shown here is derived from an EMBL/GenBank/DDBJ whole genome shotgun (WGS) entry which is preliminary data.</text>
</comment>
<dbReference type="AlphaFoldDB" id="A0A369JQJ8"/>
<protein>
    <submittedName>
        <fullName evidence="1">Uncharacterized protein</fullName>
    </submittedName>
</protein>
<keyword evidence="2" id="KW-1185">Reference proteome</keyword>
<dbReference type="Proteomes" id="UP000076154">
    <property type="component" value="Unassembled WGS sequence"/>
</dbReference>
<name>A0A369JQJ8_HYPMA</name>
<proteinExistence type="predicted"/>
<evidence type="ECO:0000313" key="1">
    <source>
        <dbReference type="EMBL" id="RDB21644.1"/>
    </source>
</evidence>
<accession>A0A369JQJ8</accession>
<dbReference type="EMBL" id="LUEZ02000054">
    <property type="protein sequence ID" value="RDB21644.1"/>
    <property type="molecule type" value="Genomic_DNA"/>
</dbReference>
<dbReference type="InParanoid" id="A0A369JQJ8"/>
<evidence type="ECO:0000313" key="2">
    <source>
        <dbReference type="Proteomes" id="UP000076154"/>
    </source>
</evidence>
<organism evidence="1 2">
    <name type="scientific">Hypsizygus marmoreus</name>
    <name type="common">White beech mushroom</name>
    <name type="synonym">Agaricus marmoreus</name>
    <dbReference type="NCBI Taxonomy" id="39966"/>
    <lineage>
        <taxon>Eukaryota</taxon>
        <taxon>Fungi</taxon>
        <taxon>Dikarya</taxon>
        <taxon>Basidiomycota</taxon>
        <taxon>Agaricomycotina</taxon>
        <taxon>Agaricomycetes</taxon>
        <taxon>Agaricomycetidae</taxon>
        <taxon>Agaricales</taxon>
        <taxon>Tricholomatineae</taxon>
        <taxon>Lyophyllaceae</taxon>
        <taxon>Hypsizygus</taxon>
    </lineage>
</organism>
<sequence>MGESHMGIYGRMKRNPTIVFAFVVDCSLKSWVIEGLIHSLHFRGPKAFHTIITTFGASSSRNHHCAKFSGPKWSCIALEPGTGAKGDDSCAIGSALPVHIAQLFQQPLEQGWFRSMDR</sequence>